<feature type="transmembrane region" description="Helical" evidence="2">
    <location>
        <begin position="12"/>
        <end position="30"/>
    </location>
</feature>
<dbReference type="GeneID" id="116199753"/>
<keyword evidence="4" id="KW-1185">Reference proteome</keyword>
<dbReference type="SMART" id="SM00184">
    <property type="entry name" value="RING"/>
    <property type="match status" value="1"/>
</dbReference>
<proteinExistence type="predicted"/>
<keyword evidence="1" id="KW-0863">Zinc-finger</keyword>
<name>A0A6P8D3P8_PUNGR</name>
<sequence>MAALAQLVSHIYATTLIFLTLLVLELAVLLRCLPGTLSPLCGGRKLRRPTTAAQFLDLVEARNPTIQYSRAASKKRECTECAVCLSEFEEGEELRRLLCGHTFHKGCLDTWLQQRLATCPLCRSKVLPDDVAAGFHHQQMQSSSLRPEYDGSDEELVFLLSAIHGNSLHRFL</sequence>
<keyword evidence="2" id="KW-0472">Membrane</keyword>
<dbReference type="PANTHER" id="PTHR47662:SF1">
    <property type="entry name" value="RING-TYPE DOMAIN-CONTAINING PROTEIN"/>
    <property type="match status" value="1"/>
</dbReference>
<dbReference type="PANTHER" id="PTHR47662">
    <property type="entry name" value="RING-TYPE DOMAIN-CONTAINING PROTEIN"/>
    <property type="match status" value="1"/>
</dbReference>
<keyword evidence="2" id="KW-0812">Transmembrane</keyword>
<dbReference type="InterPro" id="IPR013083">
    <property type="entry name" value="Znf_RING/FYVE/PHD"/>
</dbReference>
<evidence type="ECO:0000256" key="2">
    <source>
        <dbReference type="SAM" id="Phobius"/>
    </source>
</evidence>
<dbReference type="OrthoDB" id="8062037at2759"/>
<feature type="domain" description="RING-type" evidence="3">
    <location>
        <begin position="81"/>
        <end position="123"/>
    </location>
</feature>
<evidence type="ECO:0000256" key="1">
    <source>
        <dbReference type="PROSITE-ProRule" id="PRU00175"/>
    </source>
</evidence>
<dbReference type="Gene3D" id="3.30.40.10">
    <property type="entry name" value="Zinc/RING finger domain, C3HC4 (zinc finger)"/>
    <property type="match status" value="1"/>
</dbReference>
<evidence type="ECO:0000313" key="5">
    <source>
        <dbReference type="RefSeq" id="XP_031386088.1"/>
    </source>
</evidence>
<dbReference type="SUPFAM" id="SSF57850">
    <property type="entry name" value="RING/U-box"/>
    <property type="match status" value="1"/>
</dbReference>
<keyword evidence="1" id="KW-0479">Metal-binding</keyword>
<evidence type="ECO:0000313" key="4">
    <source>
        <dbReference type="Proteomes" id="UP000515151"/>
    </source>
</evidence>
<keyword evidence="1" id="KW-0862">Zinc</keyword>
<dbReference type="Proteomes" id="UP000515151">
    <property type="component" value="Chromosome 3"/>
</dbReference>
<dbReference type="GO" id="GO:0008270">
    <property type="term" value="F:zinc ion binding"/>
    <property type="evidence" value="ECO:0007669"/>
    <property type="project" value="UniProtKB-KW"/>
</dbReference>
<reference evidence="4" key="1">
    <citation type="journal article" date="2020" name="Plant Biotechnol. J.">
        <title>The pomegranate (Punica granatum L.) draft genome dissects genetic divergence between soft- and hard-seeded cultivars.</title>
        <authorList>
            <person name="Luo X."/>
            <person name="Li H."/>
            <person name="Wu Z."/>
            <person name="Yao W."/>
            <person name="Zhao P."/>
            <person name="Cao D."/>
            <person name="Yu H."/>
            <person name="Li K."/>
            <person name="Poudel K."/>
            <person name="Zhao D."/>
            <person name="Zhang F."/>
            <person name="Xia X."/>
            <person name="Chen L."/>
            <person name="Wang Q."/>
            <person name="Jing D."/>
            <person name="Cao S."/>
        </authorList>
    </citation>
    <scope>NUCLEOTIDE SEQUENCE [LARGE SCALE GENOMIC DNA]</scope>
    <source>
        <strain evidence="4">cv. Tunisia</strain>
    </source>
</reference>
<reference evidence="5" key="2">
    <citation type="submission" date="2025-08" db="UniProtKB">
        <authorList>
            <consortium name="RefSeq"/>
        </authorList>
    </citation>
    <scope>IDENTIFICATION</scope>
    <source>
        <tissue evidence="5">Leaf</tissue>
    </source>
</reference>
<evidence type="ECO:0000259" key="3">
    <source>
        <dbReference type="PROSITE" id="PS50089"/>
    </source>
</evidence>
<dbReference type="Pfam" id="PF13639">
    <property type="entry name" value="zf-RING_2"/>
    <property type="match status" value="1"/>
</dbReference>
<dbReference type="InterPro" id="IPR001841">
    <property type="entry name" value="Znf_RING"/>
</dbReference>
<dbReference type="RefSeq" id="XP_031386088.1">
    <property type="nucleotide sequence ID" value="XM_031530228.1"/>
</dbReference>
<dbReference type="PROSITE" id="PS50089">
    <property type="entry name" value="ZF_RING_2"/>
    <property type="match status" value="1"/>
</dbReference>
<keyword evidence="2" id="KW-1133">Transmembrane helix</keyword>
<gene>
    <name evidence="5" type="primary">LOC116199753</name>
</gene>
<protein>
    <submittedName>
        <fullName evidence="5">RING-H2 finger protein ATL57-like</fullName>
    </submittedName>
</protein>
<dbReference type="AlphaFoldDB" id="A0A6P8D3P8"/>
<accession>A0A6P8D3P8</accession>
<organism evidence="4 5">
    <name type="scientific">Punica granatum</name>
    <name type="common">Pomegranate</name>
    <dbReference type="NCBI Taxonomy" id="22663"/>
    <lineage>
        <taxon>Eukaryota</taxon>
        <taxon>Viridiplantae</taxon>
        <taxon>Streptophyta</taxon>
        <taxon>Embryophyta</taxon>
        <taxon>Tracheophyta</taxon>
        <taxon>Spermatophyta</taxon>
        <taxon>Magnoliopsida</taxon>
        <taxon>eudicotyledons</taxon>
        <taxon>Gunneridae</taxon>
        <taxon>Pentapetalae</taxon>
        <taxon>rosids</taxon>
        <taxon>malvids</taxon>
        <taxon>Myrtales</taxon>
        <taxon>Lythraceae</taxon>
        <taxon>Punica</taxon>
    </lineage>
</organism>